<feature type="domain" description="Protein kinase" evidence="1">
    <location>
        <begin position="1"/>
        <end position="196"/>
    </location>
</feature>
<dbReference type="EMBL" id="KB320782">
    <property type="protein sequence ID" value="ELW63327.1"/>
    <property type="molecule type" value="Genomic_DNA"/>
</dbReference>
<dbReference type="PANTHER" id="PTHR48015:SF20">
    <property type="entry name" value="SERINE_THREONINE-PROTEIN KINASE PAK 1"/>
    <property type="match status" value="1"/>
</dbReference>
<dbReference type="GO" id="GO:0032956">
    <property type="term" value="P:regulation of actin cytoskeleton organization"/>
    <property type="evidence" value="ECO:0007669"/>
    <property type="project" value="TreeGrafter"/>
</dbReference>
<dbReference type="InParanoid" id="L9KQ67"/>
<evidence type="ECO:0000313" key="3">
    <source>
        <dbReference type="Proteomes" id="UP000011518"/>
    </source>
</evidence>
<dbReference type="Gene3D" id="1.10.510.10">
    <property type="entry name" value="Transferase(Phosphotransferase) domain 1"/>
    <property type="match status" value="1"/>
</dbReference>
<dbReference type="GO" id="GO:0005524">
    <property type="term" value="F:ATP binding"/>
    <property type="evidence" value="ECO:0007669"/>
    <property type="project" value="InterPro"/>
</dbReference>
<keyword evidence="2" id="KW-0808">Transferase</keyword>
<reference evidence="3" key="2">
    <citation type="journal article" date="2013" name="Nat. Commun.">
        <title>Genome of the Chinese tree shrew.</title>
        <authorList>
            <person name="Fan Y."/>
            <person name="Huang Z.Y."/>
            <person name="Cao C.C."/>
            <person name="Chen C.S."/>
            <person name="Chen Y.X."/>
            <person name="Fan D.D."/>
            <person name="He J."/>
            <person name="Hou H.L."/>
            <person name="Hu L."/>
            <person name="Hu X.T."/>
            <person name="Jiang X.T."/>
            <person name="Lai R."/>
            <person name="Lang Y.S."/>
            <person name="Liang B."/>
            <person name="Liao S.G."/>
            <person name="Mu D."/>
            <person name="Ma Y.Y."/>
            <person name="Niu Y.Y."/>
            <person name="Sun X.Q."/>
            <person name="Xia J.Q."/>
            <person name="Xiao J."/>
            <person name="Xiong Z.Q."/>
            <person name="Xu L."/>
            <person name="Yang L."/>
            <person name="Zhang Y."/>
            <person name="Zhao W."/>
            <person name="Zhao X.D."/>
            <person name="Zheng Y.T."/>
            <person name="Zhou J.M."/>
            <person name="Zhu Y.B."/>
            <person name="Zhang G.J."/>
            <person name="Wang J."/>
            <person name="Yao Y.G."/>
        </authorList>
    </citation>
    <scope>NUCLEOTIDE SEQUENCE [LARGE SCALE GENOMIC DNA]</scope>
</reference>
<dbReference type="GO" id="GO:0035556">
    <property type="term" value="P:intracellular signal transduction"/>
    <property type="evidence" value="ECO:0007669"/>
    <property type="project" value="TreeGrafter"/>
</dbReference>
<evidence type="ECO:0000259" key="1">
    <source>
        <dbReference type="PROSITE" id="PS50011"/>
    </source>
</evidence>
<keyword evidence="3" id="KW-1185">Reference proteome</keyword>
<dbReference type="STRING" id="246437.L9KQ67"/>
<dbReference type="SMART" id="SM00220">
    <property type="entry name" value="S_TKc"/>
    <property type="match status" value="1"/>
</dbReference>
<dbReference type="InterPro" id="IPR008271">
    <property type="entry name" value="Ser/Thr_kinase_AS"/>
</dbReference>
<dbReference type="AlphaFoldDB" id="L9KQ67"/>
<proteinExistence type="predicted"/>
<dbReference type="Pfam" id="PF00069">
    <property type="entry name" value="Pkinase"/>
    <property type="match status" value="1"/>
</dbReference>
<reference evidence="3" key="1">
    <citation type="submission" date="2012-07" db="EMBL/GenBank/DDBJ databases">
        <title>Genome of the Chinese tree shrew, a rising model animal genetically related to primates.</title>
        <authorList>
            <person name="Zhang G."/>
            <person name="Fan Y."/>
            <person name="Yao Y."/>
            <person name="Huang Z."/>
        </authorList>
    </citation>
    <scope>NUCLEOTIDE SEQUENCE [LARGE SCALE GENOMIC DNA]</scope>
</reference>
<dbReference type="InterPro" id="IPR050285">
    <property type="entry name" value="STE20_Ser/Thr_kinase"/>
</dbReference>
<dbReference type="GO" id="GO:0004674">
    <property type="term" value="F:protein serine/threonine kinase activity"/>
    <property type="evidence" value="ECO:0007669"/>
    <property type="project" value="TreeGrafter"/>
</dbReference>
<name>L9KQ67_TUPCH</name>
<sequence length="196" mass="22287">KQDSDSFCCQMSFCLAELHLWSLKNTLHIGDRDIGIYQYYDKKDPPATEHGNLEEKQKLAEYMVTQPATVEGQIAAVCHESLQALEFLHLNQVIHKDIKSENTMLGINGYVKLTDFGFCAQITPEQSKQSTMVGTLYWMAPEVVMWKVYGPKVDIWSLGIMAIHMIEGDPLYINESPLRALYLIVTNATQKLQITE</sequence>
<gene>
    <name evidence="2" type="ORF">TREES_T100000713</name>
</gene>
<keyword evidence="2" id="KW-0418">Kinase</keyword>
<evidence type="ECO:0000313" key="2">
    <source>
        <dbReference type="EMBL" id="ELW63327.1"/>
    </source>
</evidence>
<dbReference type="GO" id="GO:0050770">
    <property type="term" value="P:regulation of axonogenesis"/>
    <property type="evidence" value="ECO:0007669"/>
    <property type="project" value="TreeGrafter"/>
</dbReference>
<dbReference type="Proteomes" id="UP000011518">
    <property type="component" value="Unassembled WGS sequence"/>
</dbReference>
<accession>L9KQ67</accession>
<protein>
    <submittedName>
        <fullName evidence="2">Serine/threonine-protein kinase PAK 1</fullName>
    </submittedName>
</protein>
<organism evidence="2 3">
    <name type="scientific">Tupaia chinensis</name>
    <name type="common">Chinese tree shrew</name>
    <name type="synonym">Tupaia belangeri chinensis</name>
    <dbReference type="NCBI Taxonomy" id="246437"/>
    <lineage>
        <taxon>Eukaryota</taxon>
        <taxon>Metazoa</taxon>
        <taxon>Chordata</taxon>
        <taxon>Craniata</taxon>
        <taxon>Vertebrata</taxon>
        <taxon>Euteleostomi</taxon>
        <taxon>Mammalia</taxon>
        <taxon>Eutheria</taxon>
        <taxon>Euarchontoglires</taxon>
        <taxon>Scandentia</taxon>
        <taxon>Tupaiidae</taxon>
        <taxon>Tupaia</taxon>
    </lineage>
</organism>
<dbReference type="PROSITE" id="PS50011">
    <property type="entry name" value="PROTEIN_KINASE_DOM"/>
    <property type="match status" value="1"/>
</dbReference>
<dbReference type="InterPro" id="IPR011009">
    <property type="entry name" value="Kinase-like_dom_sf"/>
</dbReference>
<dbReference type="GO" id="GO:0005737">
    <property type="term" value="C:cytoplasm"/>
    <property type="evidence" value="ECO:0007669"/>
    <property type="project" value="TreeGrafter"/>
</dbReference>
<dbReference type="GO" id="GO:0043408">
    <property type="term" value="P:regulation of MAPK cascade"/>
    <property type="evidence" value="ECO:0007669"/>
    <property type="project" value="TreeGrafter"/>
</dbReference>
<dbReference type="InterPro" id="IPR000719">
    <property type="entry name" value="Prot_kinase_dom"/>
</dbReference>
<dbReference type="PROSITE" id="PS00108">
    <property type="entry name" value="PROTEIN_KINASE_ST"/>
    <property type="match status" value="1"/>
</dbReference>
<feature type="non-terminal residue" evidence="2">
    <location>
        <position position="1"/>
    </location>
</feature>
<dbReference type="PANTHER" id="PTHR48015">
    <property type="entry name" value="SERINE/THREONINE-PROTEIN KINASE TAO"/>
    <property type="match status" value="1"/>
</dbReference>
<dbReference type="SUPFAM" id="SSF56112">
    <property type="entry name" value="Protein kinase-like (PK-like)"/>
    <property type="match status" value="1"/>
</dbReference>